<gene>
    <name evidence="11" type="ORF">PN838_07170</name>
</gene>
<dbReference type="EMBL" id="JAQOMS010000002">
    <property type="protein sequence ID" value="MDC2888579.1"/>
    <property type="molecule type" value="Genomic_DNA"/>
</dbReference>
<organism evidence="11 12">
    <name type="scientific">Psychrosphaera algicola</name>
    <dbReference type="NCBI Taxonomy" id="3023714"/>
    <lineage>
        <taxon>Bacteria</taxon>
        <taxon>Pseudomonadati</taxon>
        <taxon>Pseudomonadota</taxon>
        <taxon>Gammaproteobacteria</taxon>
        <taxon>Alteromonadales</taxon>
        <taxon>Pseudoalteromonadaceae</taxon>
        <taxon>Psychrosphaera</taxon>
    </lineage>
</organism>
<dbReference type="InterPro" id="IPR001789">
    <property type="entry name" value="Sig_transdc_resp-reg_receiver"/>
</dbReference>
<evidence type="ECO:0000256" key="5">
    <source>
        <dbReference type="ARBA" id="ARBA00023163"/>
    </source>
</evidence>
<evidence type="ECO:0000256" key="4">
    <source>
        <dbReference type="ARBA" id="ARBA00023125"/>
    </source>
</evidence>
<dbReference type="InterPro" id="IPR016032">
    <property type="entry name" value="Sig_transdc_resp-reg_C-effctor"/>
</dbReference>
<evidence type="ECO:0000256" key="6">
    <source>
        <dbReference type="PROSITE-ProRule" id="PRU00169"/>
    </source>
</evidence>
<protein>
    <submittedName>
        <fullName evidence="11">Response regulator transcription factor</fullName>
    </submittedName>
</protein>
<dbReference type="Pfam" id="PF00072">
    <property type="entry name" value="Response_reg"/>
    <property type="match status" value="1"/>
</dbReference>
<dbReference type="InterPro" id="IPR036388">
    <property type="entry name" value="WH-like_DNA-bd_sf"/>
</dbReference>
<evidence type="ECO:0000256" key="7">
    <source>
        <dbReference type="PROSITE-ProRule" id="PRU01091"/>
    </source>
</evidence>
<feature type="modified residue" description="4-aspartylphosphate" evidence="6">
    <location>
        <position position="53"/>
    </location>
</feature>
<feature type="region of interest" description="Disordered" evidence="8">
    <location>
        <begin position="242"/>
        <end position="265"/>
    </location>
</feature>
<evidence type="ECO:0000259" key="9">
    <source>
        <dbReference type="PROSITE" id="PS50110"/>
    </source>
</evidence>
<evidence type="ECO:0000259" key="10">
    <source>
        <dbReference type="PROSITE" id="PS51755"/>
    </source>
</evidence>
<evidence type="ECO:0000256" key="8">
    <source>
        <dbReference type="SAM" id="MobiDB-lite"/>
    </source>
</evidence>
<sequence length="265" mass="29654">MTDSVLIVEDDFDIADLIRVNLLELGIHTEHESDGSKALAKALNEPFSLLLLDVMLPSLSGLDICKQVRHEKPEQAIIMLTAKNSEMDRVLGLELGADDYMTKPFSVRELQARVRSQLRKVNILNQRYGMSPLTSDVADSYQVGSLLINGQLHRATIDQTVLELTATEFDLLKHFAKHPDQVFSRAQLLEAVWGYGHSGYEHTVNSHINRLRAKLEQNPTNAEIIQTVWGVGYKLNAQNTKSSMFDSNNNNDATQSTNSKLKGTH</sequence>
<keyword evidence="2" id="KW-0902">Two-component regulatory system</keyword>
<proteinExistence type="predicted"/>
<feature type="domain" description="Response regulatory" evidence="9">
    <location>
        <begin position="4"/>
        <end position="118"/>
    </location>
</feature>
<dbReference type="SMART" id="SM00862">
    <property type="entry name" value="Trans_reg_C"/>
    <property type="match status" value="1"/>
</dbReference>
<dbReference type="SUPFAM" id="SSF46894">
    <property type="entry name" value="C-terminal effector domain of the bipartite response regulators"/>
    <property type="match status" value="1"/>
</dbReference>
<keyword evidence="3" id="KW-0805">Transcription regulation</keyword>
<dbReference type="PROSITE" id="PS50110">
    <property type="entry name" value="RESPONSE_REGULATORY"/>
    <property type="match status" value="1"/>
</dbReference>
<evidence type="ECO:0000256" key="3">
    <source>
        <dbReference type="ARBA" id="ARBA00023015"/>
    </source>
</evidence>
<dbReference type="Gene3D" id="6.10.250.690">
    <property type="match status" value="1"/>
</dbReference>
<reference evidence="11 12" key="1">
    <citation type="submission" date="2023-01" db="EMBL/GenBank/DDBJ databases">
        <title>Psychrosphaera sp. nov., isolated from marine algae.</title>
        <authorList>
            <person name="Bayburt H."/>
            <person name="Choi B.J."/>
            <person name="Kim J.M."/>
            <person name="Choi D.G."/>
            <person name="Jeon C.O."/>
        </authorList>
    </citation>
    <scope>NUCLEOTIDE SEQUENCE [LARGE SCALE GENOMIC DNA]</scope>
    <source>
        <strain evidence="11 12">G1-22</strain>
    </source>
</reference>
<dbReference type="Pfam" id="PF00486">
    <property type="entry name" value="Trans_reg_C"/>
    <property type="match status" value="1"/>
</dbReference>
<dbReference type="CDD" id="cd00383">
    <property type="entry name" value="trans_reg_C"/>
    <property type="match status" value="1"/>
</dbReference>
<feature type="DNA-binding region" description="OmpR/PhoB-type" evidence="7">
    <location>
        <begin position="138"/>
        <end position="237"/>
    </location>
</feature>
<dbReference type="PANTHER" id="PTHR48111:SF1">
    <property type="entry name" value="TWO-COMPONENT RESPONSE REGULATOR ORR33"/>
    <property type="match status" value="1"/>
</dbReference>
<evidence type="ECO:0000256" key="2">
    <source>
        <dbReference type="ARBA" id="ARBA00023012"/>
    </source>
</evidence>
<dbReference type="PANTHER" id="PTHR48111">
    <property type="entry name" value="REGULATOR OF RPOS"/>
    <property type="match status" value="1"/>
</dbReference>
<dbReference type="InterPro" id="IPR039420">
    <property type="entry name" value="WalR-like"/>
</dbReference>
<dbReference type="PROSITE" id="PS51755">
    <property type="entry name" value="OMPR_PHOB"/>
    <property type="match status" value="1"/>
</dbReference>
<name>A0ABT5FC12_9GAMM</name>
<keyword evidence="12" id="KW-1185">Reference proteome</keyword>
<dbReference type="InterPro" id="IPR001867">
    <property type="entry name" value="OmpR/PhoB-type_DNA-bd"/>
</dbReference>
<feature type="domain" description="OmpR/PhoB-type" evidence="10">
    <location>
        <begin position="138"/>
        <end position="237"/>
    </location>
</feature>
<keyword evidence="5" id="KW-0804">Transcription</keyword>
<dbReference type="InterPro" id="IPR011006">
    <property type="entry name" value="CheY-like_superfamily"/>
</dbReference>
<keyword evidence="1 6" id="KW-0597">Phosphoprotein</keyword>
<dbReference type="SMART" id="SM00448">
    <property type="entry name" value="REC"/>
    <property type="match status" value="1"/>
</dbReference>
<dbReference type="Proteomes" id="UP001528411">
    <property type="component" value="Unassembled WGS sequence"/>
</dbReference>
<dbReference type="SUPFAM" id="SSF52172">
    <property type="entry name" value="CheY-like"/>
    <property type="match status" value="1"/>
</dbReference>
<dbReference type="Gene3D" id="1.10.10.10">
    <property type="entry name" value="Winged helix-like DNA-binding domain superfamily/Winged helix DNA-binding domain"/>
    <property type="match status" value="1"/>
</dbReference>
<evidence type="ECO:0000313" key="12">
    <source>
        <dbReference type="Proteomes" id="UP001528411"/>
    </source>
</evidence>
<dbReference type="RefSeq" id="WP_272180176.1">
    <property type="nucleotide sequence ID" value="NZ_JAQOMS010000002.1"/>
</dbReference>
<dbReference type="Gene3D" id="3.40.50.2300">
    <property type="match status" value="1"/>
</dbReference>
<comment type="caution">
    <text evidence="11">The sequence shown here is derived from an EMBL/GenBank/DDBJ whole genome shotgun (WGS) entry which is preliminary data.</text>
</comment>
<accession>A0ABT5FC12</accession>
<keyword evidence="4 7" id="KW-0238">DNA-binding</keyword>
<evidence type="ECO:0000256" key="1">
    <source>
        <dbReference type="ARBA" id="ARBA00022553"/>
    </source>
</evidence>
<evidence type="ECO:0000313" key="11">
    <source>
        <dbReference type="EMBL" id="MDC2888579.1"/>
    </source>
</evidence>